<feature type="compositionally biased region" description="Basic and acidic residues" evidence="1">
    <location>
        <begin position="1408"/>
        <end position="1422"/>
    </location>
</feature>
<feature type="compositionally biased region" description="Low complexity" evidence="1">
    <location>
        <begin position="976"/>
        <end position="985"/>
    </location>
</feature>
<feature type="compositionally biased region" description="Basic and acidic residues" evidence="1">
    <location>
        <begin position="1151"/>
        <end position="1164"/>
    </location>
</feature>
<evidence type="ECO:0000313" key="4">
    <source>
        <dbReference type="Proteomes" id="UP000799777"/>
    </source>
</evidence>
<organism evidence="3 4">
    <name type="scientific">Setomelanomma holmii</name>
    <dbReference type="NCBI Taxonomy" id="210430"/>
    <lineage>
        <taxon>Eukaryota</taxon>
        <taxon>Fungi</taxon>
        <taxon>Dikarya</taxon>
        <taxon>Ascomycota</taxon>
        <taxon>Pezizomycotina</taxon>
        <taxon>Dothideomycetes</taxon>
        <taxon>Pleosporomycetidae</taxon>
        <taxon>Pleosporales</taxon>
        <taxon>Pleosporineae</taxon>
        <taxon>Phaeosphaeriaceae</taxon>
        <taxon>Setomelanomma</taxon>
    </lineage>
</organism>
<feature type="region of interest" description="Disordered" evidence="1">
    <location>
        <begin position="953"/>
        <end position="1006"/>
    </location>
</feature>
<proteinExistence type="predicted"/>
<gene>
    <name evidence="3" type="ORF">EK21DRAFT_117725</name>
</gene>
<feature type="compositionally biased region" description="Polar residues" evidence="1">
    <location>
        <begin position="1613"/>
        <end position="1623"/>
    </location>
</feature>
<protein>
    <submittedName>
        <fullName evidence="3">Uncharacterized protein</fullName>
    </submittedName>
</protein>
<keyword evidence="4" id="KW-1185">Reference proteome</keyword>
<feature type="region of interest" description="Disordered" evidence="1">
    <location>
        <begin position="1110"/>
        <end position="1212"/>
    </location>
</feature>
<feature type="compositionally biased region" description="Basic and acidic residues" evidence="1">
    <location>
        <begin position="1670"/>
        <end position="1679"/>
    </location>
</feature>
<evidence type="ECO:0000256" key="2">
    <source>
        <dbReference type="SAM" id="SignalP"/>
    </source>
</evidence>
<comment type="caution">
    <text evidence="3">The sequence shown here is derived from an EMBL/GenBank/DDBJ whole genome shotgun (WGS) entry which is preliminary data.</text>
</comment>
<feature type="compositionally biased region" description="Basic and acidic residues" evidence="1">
    <location>
        <begin position="1583"/>
        <end position="1600"/>
    </location>
</feature>
<feature type="compositionally biased region" description="Basic and acidic residues" evidence="1">
    <location>
        <begin position="1025"/>
        <end position="1039"/>
    </location>
</feature>
<feature type="compositionally biased region" description="Polar residues" evidence="1">
    <location>
        <begin position="1439"/>
        <end position="1448"/>
    </location>
</feature>
<keyword evidence="2" id="KW-0732">Signal</keyword>
<name>A0A9P4LHD8_9PLEO</name>
<accession>A0A9P4LHD8</accession>
<feature type="region of interest" description="Disordered" evidence="1">
    <location>
        <begin position="1074"/>
        <end position="1095"/>
    </location>
</feature>
<feature type="signal peptide" evidence="2">
    <location>
        <begin position="1"/>
        <end position="21"/>
    </location>
</feature>
<dbReference type="EMBL" id="ML978294">
    <property type="protein sequence ID" value="KAF2024467.1"/>
    <property type="molecule type" value="Genomic_DNA"/>
</dbReference>
<feature type="compositionally biased region" description="Polar residues" evidence="1">
    <location>
        <begin position="1689"/>
        <end position="1704"/>
    </location>
</feature>
<feature type="region of interest" description="Disordered" evidence="1">
    <location>
        <begin position="234"/>
        <end position="335"/>
    </location>
</feature>
<feature type="region of interest" description="Disordered" evidence="1">
    <location>
        <begin position="1260"/>
        <end position="1312"/>
    </location>
</feature>
<feature type="compositionally biased region" description="Basic and acidic residues" evidence="1">
    <location>
        <begin position="1639"/>
        <end position="1658"/>
    </location>
</feature>
<feature type="compositionally biased region" description="Polar residues" evidence="1">
    <location>
        <begin position="1165"/>
        <end position="1181"/>
    </location>
</feature>
<evidence type="ECO:0000313" key="3">
    <source>
        <dbReference type="EMBL" id="KAF2024467.1"/>
    </source>
</evidence>
<feature type="compositionally biased region" description="Basic residues" evidence="1">
    <location>
        <begin position="1265"/>
        <end position="1276"/>
    </location>
</feature>
<feature type="region of interest" description="Disordered" evidence="1">
    <location>
        <begin position="612"/>
        <end position="639"/>
    </location>
</feature>
<dbReference type="Proteomes" id="UP000799777">
    <property type="component" value="Unassembled WGS sequence"/>
</dbReference>
<feature type="region of interest" description="Disordered" evidence="1">
    <location>
        <begin position="1023"/>
        <end position="1043"/>
    </location>
</feature>
<feature type="compositionally biased region" description="Polar residues" evidence="1">
    <location>
        <begin position="1303"/>
        <end position="1312"/>
    </location>
</feature>
<feature type="region of interest" description="Disordered" evidence="1">
    <location>
        <begin position="473"/>
        <end position="493"/>
    </location>
</feature>
<feature type="compositionally biased region" description="Polar residues" evidence="1">
    <location>
        <begin position="1570"/>
        <end position="1582"/>
    </location>
</feature>
<sequence length="1780" mass="196269">MASSIFIRFGLLTLLSDRSFAVPIAPPGDLDNRAAAFCSDLKISWHDKYTESCPICLDDDIPQVAFKKYCVPSGSTTEKDANLPIVGVDSFQHDVQAQSPTKTETHGGDPTITEPAIMRRDDIEVNLPPGFKGQSQLAEMHEVEQAVYKRQPLTELAAVPAITTTTESLVTPTDVPNGEPPVEPAGLEPMLPIEEPLNIFPRPRIPIPRPIPLLNAPVQERTVPTVAAEAYEHQADGSVEPESDYGDFDFGIPPNVIHDPRRPSNAYVERAVDPPENTETGSYSAHPVIPGSSDEIVPNEPGDAPADPPKPSKPTKTGDTPRSPKQTRSADTPARLRDLEIWNVLPGSGPIVARAMAKHLETRDWQTHHRADYVYMGNHHDGRPVVSEPLDTTLSRRMDEIIHFPAPGIYKGEDAETQSLDDALVRPILPRGDQNWESDGSQASRNNHEISYSNADMGMKAPDRIVLQPAKDIRRRDESRTIRQADEPPNTERDALVSDQKLERIFRPAMLGPGPVVLEDKFQPRSANSWTENEKFEEVHQTADGLWRRSEDHLPISRKRSPYMDDLSSGSDAENLHLQAASASTQKSTLDGVLKMHEPANGIYRRASTHWEPMEPVDGDPWNESPSTPSGDGETLPPSSVMYVQDSVTLQPAYEIYISQATDAPRPVDQDVSTDVLKGPAVVARSHHEDEVDWRDDRYDPPTLGDETLAHEPTHRIYRQRDTQEASRPILSPQFFEDRLWPIRSSGVVQRGEQYQSRSISGKIKDALERLKYIPVDKPTRSDTPTFSTQADSAKSKRSSVWTSMNDALENMSSDGSDAVMSNGGSNQGDSSMPGGPGMTMSDSAPNQESITSPDGSSLGVSKNVASNNINAIGRRGLVDLLQDHNPDIPPGSLSHMSAPSMWKLRRRWPATHPIFHIPSTAQKIEDGVWRRNDMSQVMPANGITDTRLHREARRDGSFSAPQPPKQIINEHKPGPTSTTDSSSPTHEDFQTFEGLPPVQIPSNFVRPRSSEVPAVVMAPASNVHKREGAKRQETEPKYNKRTNIGLSGSSCYQSMQPATTVHGVDGANQKRTSCGASWKRHQTRHENDDDETHDNSAAKLLSFDHMAPSHADEMGTVGSVVRRGTQVRDFTRQSYSLKRSNGAGETSEEGQGKQSDEKQRPGDHQSSALANAGLSTNYDASPSRRDIDNAQNQRRYSSDAEGLHLDGDDSATNSEASEWLVADEDDEPFSDDVILRLRSLSPRIVPTGAWMHGIAESVYDHPPLNKRSHEKRSKTKEKSSDGDNADGAESSLTTTNDHENVPNESNHQSTDTEWFKKHCFGESASLWWAACQPAFTAEVMNPAPSIYARSTDEDNYGSVMSHGRNGHNSKRSEGGVTEPDGDRGLPTHPPSSSYLPTPHAAGKSVHLSKDSETSKCKRGETTPDSSNDSATKNDEIASEQSSQLQFNTPPPDQTGGIALVQRPQNSVFLSDPDPANEKHEEKTSSYENSQNPSPTRPEFHTATGIAWLDGDGDNDASTFDDGSTKQKRHAPKHTSGVEPSTSPENPIEPQSDPGNMPLSSWATMLGTAKTVSYQLSGPENSASKDDAMREKRRSEKDSQDETNDLLAFRNDANPNDVFNSPPTDLKAEILGPAIEVFQHPDHAREEKRSTKKERSPDKTVFGIEDPTNDEQKDGKPKDTIIPPAITPPESTQPSDWQLGSTPDVQMPWNIVQGFDKRGRRQSIDERERNVDERLNSILHVLRPDPNTPFANEPWWIGEGLGDVKERGVRRRGTVEEKVR</sequence>
<evidence type="ECO:0000256" key="1">
    <source>
        <dbReference type="SAM" id="MobiDB-lite"/>
    </source>
</evidence>
<feature type="compositionally biased region" description="Polar residues" evidence="1">
    <location>
        <begin position="782"/>
        <end position="816"/>
    </location>
</feature>
<feature type="region of interest" description="Disordered" evidence="1">
    <location>
        <begin position="1355"/>
        <end position="1705"/>
    </location>
</feature>
<feature type="compositionally biased region" description="Polar residues" evidence="1">
    <location>
        <begin position="841"/>
        <end position="863"/>
    </location>
</feature>
<feature type="compositionally biased region" description="Basic and acidic residues" evidence="1">
    <location>
        <begin position="1197"/>
        <end position="1208"/>
    </location>
</feature>
<feature type="compositionally biased region" description="Basic and acidic residues" evidence="1">
    <location>
        <begin position="1476"/>
        <end position="1485"/>
    </location>
</feature>
<feature type="region of interest" description="Disordered" evidence="1">
    <location>
        <begin position="777"/>
        <end position="863"/>
    </location>
</feature>
<feature type="chain" id="PRO_5040260566" evidence="2">
    <location>
        <begin position="22"/>
        <end position="1780"/>
    </location>
</feature>
<reference evidence="3" key="1">
    <citation type="journal article" date="2020" name="Stud. Mycol.">
        <title>101 Dothideomycetes genomes: a test case for predicting lifestyles and emergence of pathogens.</title>
        <authorList>
            <person name="Haridas S."/>
            <person name="Albert R."/>
            <person name="Binder M."/>
            <person name="Bloem J."/>
            <person name="Labutti K."/>
            <person name="Salamov A."/>
            <person name="Andreopoulos B."/>
            <person name="Baker S."/>
            <person name="Barry K."/>
            <person name="Bills G."/>
            <person name="Bluhm B."/>
            <person name="Cannon C."/>
            <person name="Castanera R."/>
            <person name="Culley D."/>
            <person name="Daum C."/>
            <person name="Ezra D."/>
            <person name="Gonzalez J."/>
            <person name="Henrissat B."/>
            <person name="Kuo A."/>
            <person name="Liang C."/>
            <person name="Lipzen A."/>
            <person name="Lutzoni F."/>
            <person name="Magnuson J."/>
            <person name="Mondo S."/>
            <person name="Nolan M."/>
            <person name="Ohm R."/>
            <person name="Pangilinan J."/>
            <person name="Park H.-J."/>
            <person name="Ramirez L."/>
            <person name="Alfaro M."/>
            <person name="Sun H."/>
            <person name="Tritt A."/>
            <person name="Yoshinaga Y."/>
            <person name="Zwiers L.-H."/>
            <person name="Turgeon B."/>
            <person name="Goodwin S."/>
            <person name="Spatafora J."/>
            <person name="Crous P."/>
            <person name="Grigoriev I."/>
        </authorList>
    </citation>
    <scope>NUCLEOTIDE SEQUENCE</scope>
    <source>
        <strain evidence="3">CBS 110217</strain>
    </source>
</reference>